<accession>A0ABX8KN92</accession>
<keyword evidence="1" id="KW-0732">Signal</keyword>
<dbReference type="Proteomes" id="UP000683583">
    <property type="component" value="Chromosome"/>
</dbReference>
<dbReference type="EMBL" id="CP077290">
    <property type="protein sequence ID" value="QXA49505.1"/>
    <property type="molecule type" value="Genomic_DNA"/>
</dbReference>
<feature type="chain" id="PRO_5046877869" evidence="1">
    <location>
        <begin position="27"/>
        <end position="96"/>
    </location>
</feature>
<feature type="signal peptide" evidence="1">
    <location>
        <begin position="1"/>
        <end position="26"/>
    </location>
</feature>
<dbReference type="InterPro" id="IPR047737">
    <property type="entry name" value="LysC"/>
</dbReference>
<dbReference type="NCBIfam" id="NF038368">
    <property type="entry name" value="P2_Rz1"/>
    <property type="match status" value="1"/>
</dbReference>
<sequence>MRMKPYAAGIALSCLMLCVGCTPATPAPPPVIVYSACPKVSYCPMPGSDPATNGDLSADIRRLEHALAACALQVETVKDCQDKLDEESTQPARSAD</sequence>
<reference evidence="2 3" key="1">
    <citation type="submission" date="2021-06" db="EMBL/GenBank/DDBJ databases">
        <title>FDA dAtabase for Regulatory Grade micrObial Sequences (FDA-ARGOS): Supporting development and validation of Infectious Disease Dx tests.</title>
        <authorList>
            <person name="Sproer C."/>
            <person name="Gronow S."/>
            <person name="Severitt S."/>
            <person name="Schroder I."/>
            <person name="Tallon L."/>
            <person name="Sadzewicz L."/>
            <person name="Zhao X."/>
            <person name="Boylan J."/>
            <person name="Ott S."/>
            <person name="Bowen H."/>
            <person name="Vavikolanu K."/>
            <person name="Mehta A."/>
            <person name="Aluvathingal J."/>
            <person name="Nadendla S."/>
            <person name="Lowell S."/>
            <person name="Myers T."/>
            <person name="Yan Y."/>
        </authorList>
    </citation>
    <scope>NUCLEOTIDE SEQUENCE [LARGE SCALE GENOMIC DNA]</scope>
    <source>
        <strain evidence="2 3">FDAARGOS 1428</strain>
    </source>
</reference>
<evidence type="ECO:0000313" key="3">
    <source>
        <dbReference type="Proteomes" id="UP000683583"/>
    </source>
</evidence>
<evidence type="ECO:0000256" key="1">
    <source>
        <dbReference type="SAM" id="SignalP"/>
    </source>
</evidence>
<protein>
    <submittedName>
        <fullName evidence="2">Rz1-like lysis system protein LysC</fullName>
    </submittedName>
</protein>
<keyword evidence="3" id="KW-1185">Reference proteome</keyword>
<name>A0ABX8KN92_9ENTR</name>
<dbReference type="InterPro" id="IPR058979">
    <property type="entry name" value="LysC-like"/>
</dbReference>
<gene>
    <name evidence="2" type="primary">lysC</name>
    <name evidence="2" type="ORF">I6L58_00180</name>
</gene>
<dbReference type="Pfam" id="PF23793">
    <property type="entry name" value="LysC"/>
    <property type="match status" value="1"/>
</dbReference>
<proteinExistence type="predicted"/>
<evidence type="ECO:0000313" key="2">
    <source>
        <dbReference type="EMBL" id="QXA49505.1"/>
    </source>
</evidence>
<organism evidence="2 3">
    <name type="scientific">Enterobacter cancerogenus</name>
    <dbReference type="NCBI Taxonomy" id="69218"/>
    <lineage>
        <taxon>Bacteria</taxon>
        <taxon>Pseudomonadati</taxon>
        <taxon>Pseudomonadota</taxon>
        <taxon>Gammaproteobacteria</taxon>
        <taxon>Enterobacterales</taxon>
        <taxon>Enterobacteriaceae</taxon>
        <taxon>Enterobacter</taxon>
        <taxon>Enterobacter cloacae complex</taxon>
    </lineage>
</organism>